<dbReference type="InterPro" id="IPR040249">
    <property type="entry name" value="Ricin_B-like_lectin_EULS3-like"/>
</dbReference>
<name>A0A8T3CEG6_DENNO</name>
<dbReference type="PANTHER" id="PTHR31257:SF21">
    <property type="entry name" value="OS07G0683600 PROTEIN"/>
    <property type="match status" value="1"/>
</dbReference>
<dbReference type="Proteomes" id="UP000829196">
    <property type="component" value="Unassembled WGS sequence"/>
</dbReference>
<proteinExistence type="predicted"/>
<sequence>MTITGRSHRRRRTCRSQLTLHSRRILRNRRRTLRSHLTLPNRRRTLRSHLTLPNRRTHPNRRRTLHSQGISRSQAIVLNQGIIHSQGISLSRRIITIHLPPATTPARYTTPPLESTPKPMRTTLSQYAKAPSSLFLRIPVMKTRHSLSHQAAAFFIPSSLFSIQDLNFLNKNPILQHWYKDFRWANQVKDEEGLPGFALVNKVTGLAIKHSLGPKHPVRLIPFNPEFMDESILWTESHDTGEGYRCIRMVNNIRLNFDAFHGDKDHGGVHDGTTVVLWEWLKGKNQRWKIVPYYCKFPHFFHVSDQLLGSSVLALISSAFLFWFCREERYHCLLSVSELNIPISFVSREKLLLLAEVL</sequence>
<reference evidence="1" key="1">
    <citation type="journal article" date="2022" name="Front. Genet.">
        <title>Chromosome-Scale Assembly of the Dendrobium nobile Genome Provides Insights Into the Molecular Mechanism of the Biosynthesis of the Medicinal Active Ingredient of Dendrobium.</title>
        <authorList>
            <person name="Xu Q."/>
            <person name="Niu S.-C."/>
            <person name="Li K.-L."/>
            <person name="Zheng P.-J."/>
            <person name="Zhang X.-J."/>
            <person name="Jia Y."/>
            <person name="Liu Y."/>
            <person name="Niu Y.-X."/>
            <person name="Yu L.-H."/>
            <person name="Chen D.-F."/>
            <person name="Zhang G.-Q."/>
        </authorList>
    </citation>
    <scope>NUCLEOTIDE SEQUENCE</scope>
    <source>
        <tissue evidence="1">Leaf</tissue>
    </source>
</reference>
<evidence type="ECO:0000313" key="2">
    <source>
        <dbReference type="Proteomes" id="UP000829196"/>
    </source>
</evidence>
<dbReference type="CDD" id="cd23431">
    <property type="entry name" value="beta-trefoil_Ricin_AtEULS3-like"/>
    <property type="match status" value="1"/>
</dbReference>
<dbReference type="SUPFAM" id="SSF50370">
    <property type="entry name" value="Ricin B-like lectins"/>
    <property type="match status" value="1"/>
</dbReference>
<gene>
    <name evidence="1" type="ORF">KFK09_000931</name>
</gene>
<accession>A0A8T3CEG6</accession>
<evidence type="ECO:0000313" key="1">
    <source>
        <dbReference type="EMBL" id="KAI0531377.1"/>
    </source>
</evidence>
<dbReference type="PANTHER" id="PTHR31257">
    <property type="entry name" value="RICIN B-LIKE LECTIN EULS3"/>
    <property type="match status" value="1"/>
</dbReference>
<comment type="caution">
    <text evidence="1">The sequence shown here is derived from an EMBL/GenBank/DDBJ whole genome shotgun (WGS) entry which is preliminary data.</text>
</comment>
<keyword evidence="2" id="KW-1185">Reference proteome</keyword>
<protein>
    <submittedName>
        <fullName evidence="1">Uncharacterized protein</fullName>
    </submittedName>
</protein>
<dbReference type="EMBL" id="JAGYWB010000001">
    <property type="protein sequence ID" value="KAI0531377.1"/>
    <property type="molecule type" value="Genomic_DNA"/>
</dbReference>
<organism evidence="1 2">
    <name type="scientific">Dendrobium nobile</name>
    <name type="common">Orchid</name>
    <dbReference type="NCBI Taxonomy" id="94219"/>
    <lineage>
        <taxon>Eukaryota</taxon>
        <taxon>Viridiplantae</taxon>
        <taxon>Streptophyta</taxon>
        <taxon>Embryophyta</taxon>
        <taxon>Tracheophyta</taxon>
        <taxon>Spermatophyta</taxon>
        <taxon>Magnoliopsida</taxon>
        <taxon>Liliopsida</taxon>
        <taxon>Asparagales</taxon>
        <taxon>Orchidaceae</taxon>
        <taxon>Epidendroideae</taxon>
        <taxon>Malaxideae</taxon>
        <taxon>Dendrobiinae</taxon>
        <taxon>Dendrobium</taxon>
    </lineage>
</organism>
<dbReference type="Gene3D" id="2.80.10.50">
    <property type="match status" value="1"/>
</dbReference>
<dbReference type="InterPro" id="IPR035992">
    <property type="entry name" value="Ricin_B-like_lectins"/>
</dbReference>
<dbReference type="OrthoDB" id="7769065at2759"/>
<dbReference type="AlphaFoldDB" id="A0A8T3CEG6"/>